<protein>
    <submittedName>
        <fullName evidence="1">Uncharacterized protein</fullName>
    </submittedName>
</protein>
<accession>A0AAV5AMF2</accession>
<comment type="caution">
    <text evidence="1">The sequence shown here is derived from an EMBL/GenBank/DDBJ whole genome shotgun (WGS) entry which is preliminary data.</text>
</comment>
<sequence>MPSHTSLHYFNRGISLLSQWTGVEAKHVEKVFIGVIAGAITPSAFRATRAIIDFIHYASFTSHSMVTLGYMDKALEEWDKYKAEFVRLGQRSDFNIPKFHKIWHYTHSIKMLGTADGYNTELPERLHINFAKMGYRTSNHRNYLDQMLTWLRRQEMVDKFTTYMSWSNCLYKEPDIEVTANLDIIPEMNTTQLAEISLTSLTTTSIYLPQRPSNFQVRVSTLQTDYEAVDFLPALTRFLQKHLPHIKTKPNENNVFNVYKRIRLAYPALQGFGNSRESDTIHASPTQLPSQAGKSRTPAYFDTAIISETEKAELMGMEGFGEYTCPLAYVEYFKIRRVVSDTYGITLLPTKEGKQVLFESTLFAVHVIYIPFLTAPVTEAGHQKTS</sequence>
<dbReference type="AlphaFoldDB" id="A0AAV5AMF2"/>
<proteinExistence type="predicted"/>
<reference evidence="1" key="1">
    <citation type="submission" date="2021-10" db="EMBL/GenBank/DDBJ databases">
        <title>De novo Genome Assembly of Clathrus columnatus (Basidiomycota, Fungi) Using Illumina and Nanopore Sequence Data.</title>
        <authorList>
            <person name="Ogiso-Tanaka E."/>
            <person name="Itagaki H."/>
            <person name="Hosoya T."/>
            <person name="Hosaka K."/>
        </authorList>
    </citation>
    <scope>NUCLEOTIDE SEQUENCE</scope>
    <source>
        <strain evidence="1">MO-923</strain>
    </source>
</reference>
<evidence type="ECO:0000313" key="2">
    <source>
        <dbReference type="Proteomes" id="UP001050691"/>
    </source>
</evidence>
<organism evidence="1 2">
    <name type="scientific">Clathrus columnatus</name>
    <dbReference type="NCBI Taxonomy" id="1419009"/>
    <lineage>
        <taxon>Eukaryota</taxon>
        <taxon>Fungi</taxon>
        <taxon>Dikarya</taxon>
        <taxon>Basidiomycota</taxon>
        <taxon>Agaricomycotina</taxon>
        <taxon>Agaricomycetes</taxon>
        <taxon>Phallomycetidae</taxon>
        <taxon>Phallales</taxon>
        <taxon>Clathraceae</taxon>
        <taxon>Clathrus</taxon>
    </lineage>
</organism>
<keyword evidence="2" id="KW-1185">Reference proteome</keyword>
<gene>
    <name evidence="1" type="ORF">Clacol_010104</name>
</gene>
<dbReference type="Proteomes" id="UP001050691">
    <property type="component" value="Unassembled WGS sequence"/>
</dbReference>
<dbReference type="EMBL" id="BPWL01000011">
    <property type="protein sequence ID" value="GJJ15826.1"/>
    <property type="molecule type" value="Genomic_DNA"/>
</dbReference>
<evidence type="ECO:0000313" key="1">
    <source>
        <dbReference type="EMBL" id="GJJ15826.1"/>
    </source>
</evidence>
<name>A0AAV5AMF2_9AGAM</name>